<keyword evidence="12" id="KW-0460">Magnesium</keyword>
<dbReference type="InterPro" id="IPR022953">
    <property type="entry name" value="ATP_PFK"/>
</dbReference>
<dbReference type="PANTHER" id="PTHR13697:SF4">
    <property type="entry name" value="ATP-DEPENDENT 6-PHOSPHOFRUCTOKINASE"/>
    <property type="match status" value="1"/>
</dbReference>
<keyword evidence="18" id="KW-1185">Reference proteome</keyword>
<evidence type="ECO:0000256" key="1">
    <source>
        <dbReference type="ARBA" id="ARBA00001946"/>
    </source>
</evidence>
<reference evidence="17" key="3">
    <citation type="submission" date="2015-06" db="UniProtKB">
        <authorList>
            <consortium name="EnsemblMetazoa"/>
        </authorList>
    </citation>
    <scope>IDENTIFICATION</scope>
</reference>
<evidence type="ECO:0000256" key="9">
    <source>
        <dbReference type="ARBA" id="ARBA00022741"/>
    </source>
</evidence>
<dbReference type="EMBL" id="AMQM01000149">
    <property type="status" value="NOT_ANNOTATED_CDS"/>
    <property type="molecule type" value="Genomic_DNA"/>
</dbReference>
<dbReference type="PANTHER" id="PTHR13697">
    <property type="entry name" value="PHOSPHOFRUCTOKINASE"/>
    <property type="match status" value="1"/>
</dbReference>
<keyword evidence="13" id="KW-0324">Glycolysis</keyword>
<comment type="pathway">
    <text evidence="3">Carbohydrate degradation; glycolysis; D-glyceraldehyde 3-phosphate and glycerone phosphate from D-glucose: step 3/4.</text>
</comment>
<dbReference type="PRINTS" id="PR00476">
    <property type="entry name" value="PHFRCTKINASE"/>
</dbReference>
<feature type="domain" description="Phosphofructokinase" evidence="15">
    <location>
        <begin position="411"/>
        <end position="695"/>
    </location>
</feature>
<evidence type="ECO:0000256" key="11">
    <source>
        <dbReference type="ARBA" id="ARBA00022840"/>
    </source>
</evidence>
<evidence type="ECO:0000256" key="3">
    <source>
        <dbReference type="ARBA" id="ARBA00004679"/>
    </source>
</evidence>
<evidence type="ECO:0000259" key="15">
    <source>
        <dbReference type="Pfam" id="PF00365"/>
    </source>
</evidence>
<organism evidence="17 18">
    <name type="scientific">Helobdella robusta</name>
    <name type="common">Californian leech</name>
    <dbReference type="NCBI Taxonomy" id="6412"/>
    <lineage>
        <taxon>Eukaryota</taxon>
        <taxon>Metazoa</taxon>
        <taxon>Spiralia</taxon>
        <taxon>Lophotrochozoa</taxon>
        <taxon>Annelida</taxon>
        <taxon>Clitellata</taxon>
        <taxon>Hirudinea</taxon>
        <taxon>Rhynchobdellida</taxon>
        <taxon>Glossiphoniidae</taxon>
        <taxon>Helobdella</taxon>
    </lineage>
</organism>
<dbReference type="GO" id="GO:0003872">
    <property type="term" value="F:6-phosphofructokinase activity"/>
    <property type="evidence" value="ECO:0000318"/>
    <property type="project" value="GO_Central"/>
</dbReference>
<reference evidence="18" key="1">
    <citation type="submission" date="2012-12" db="EMBL/GenBank/DDBJ databases">
        <authorList>
            <person name="Hellsten U."/>
            <person name="Grimwood J."/>
            <person name="Chapman J.A."/>
            <person name="Shapiro H."/>
            <person name="Aerts A."/>
            <person name="Otillar R.P."/>
            <person name="Terry A.Y."/>
            <person name="Boore J.L."/>
            <person name="Simakov O."/>
            <person name="Marletaz F."/>
            <person name="Cho S.-J."/>
            <person name="Edsinger-Gonzales E."/>
            <person name="Havlak P."/>
            <person name="Kuo D.-H."/>
            <person name="Larsson T."/>
            <person name="Lv J."/>
            <person name="Arendt D."/>
            <person name="Savage R."/>
            <person name="Osoegawa K."/>
            <person name="de Jong P."/>
            <person name="Lindberg D.R."/>
            <person name="Seaver E.C."/>
            <person name="Weisblat D.A."/>
            <person name="Putnam N.H."/>
            <person name="Grigoriev I.V."/>
            <person name="Rokhsar D.S."/>
        </authorList>
    </citation>
    <scope>NUCLEOTIDE SEQUENCE</scope>
</reference>
<dbReference type="GO" id="GO:0006002">
    <property type="term" value="P:fructose 6-phosphate metabolic process"/>
    <property type="evidence" value="ECO:0000318"/>
    <property type="project" value="GO_Central"/>
</dbReference>
<proteinExistence type="predicted"/>
<sequence length="794" mass="87554">MEVQTFVRVEGRKYNISAGQGVIIGVLTSGPDAQGINAAVRAALRMGLYMECKVYFIKEGFQGMIDGGNNIVPATWASANNIIQMGGTVLGSSQSNEFHERAGRLKAVYNLVNLGITNLVGIGGEGTLSALFVLKQEWHQHIVELIESNRISPDKGAACSNLNIMGIMASIENEFCSTDMSVGTDSALNRVMESLDSIQTAAISQHRCFVLEVVGRHSGYLALSAALAAEADWLFIPEYPPEKGWEEMMFNKLLMARDSDQKMNLVIIAEGAIDHTKKPISAVQVKELIKDNVKCDTKVTVLGHVQRGGCPSAFDRILASRLGAEAVMCLLDSSKETMPMVVALQGNQIVRHSLAETLAKFKSIKNMMEEFDYEGVLNTRGLLFKNMLNIYCMLSSISPPVSHNVKNKYVFGIICLGVPSCGINSSLRTFVRCVNKSGYSVYAIYHGFEGLMQNQVELLTWENVQGWTKDGGCNIGCSTYLIDQFGVDKIALQMRKFKIAALLLVGGFEAFHAALIMGESRAKHIEFCIPICVIPASPFNNLPGTEVSIGSDTVLNKITELCDRTRLSATGSKNRVFLFETIGGKCGYLTTMSALATAADIAYIYEESFGIKEIMTDLVQVAIKVRHGSNIGIVLMSDESHPSYNLDFLSRVYSHEGRSAFITKKIALKEIQDGGRPSPYDRLLAIKLASRTAEHLIAQLNENLTSSGNTINFDTCTLAGLVKHQIDFTPVQELKKQYNFYNRNTRETWWMHLKSLAKTLVHYDPLFIQSQTASNADTKREDIKLETKMHSRAQ</sequence>
<dbReference type="SUPFAM" id="SSF53784">
    <property type="entry name" value="Phosphofructokinase"/>
    <property type="match status" value="2"/>
</dbReference>
<dbReference type="GO" id="GO:0005524">
    <property type="term" value="F:ATP binding"/>
    <property type="evidence" value="ECO:0007669"/>
    <property type="project" value="UniProtKB-KW"/>
</dbReference>
<evidence type="ECO:0000256" key="12">
    <source>
        <dbReference type="ARBA" id="ARBA00022842"/>
    </source>
</evidence>
<evidence type="ECO:0000256" key="10">
    <source>
        <dbReference type="ARBA" id="ARBA00022777"/>
    </source>
</evidence>
<dbReference type="STRING" id="6412.T1FXB9"/>
<dbReference type="GO" id="GO:0061621">
    <property type="term" value="P:canonical glycolysis"/>
    <property type="evidence" value="ECO:0000318"/>
    <property type="project" value="GO_Central"/>
</dbReference>
<dbReference type="EnsemblMetazoa" id="HelroT63192">
    <property type="protein sequence ID" value="HelroP63192"/>
    <property type="gene ID" value="HelroG63192"/>
</dbReference>
<evidence type="ECO:0000313" key="17">
    <source>
        <dbReference type="EnsemblMetazoa" id="HelroP63192"/>
    </source>
</evidence>
<evidence type="ECO:0000256" key="8">
    <source>
        <dbReference type="ARBA" id="ARBA00022723"/>
    </source>
</evidence>
<evidence type="ECO:0000313" key="16">
    <source>
        <dbReference type="EMBL" id="ESO12358.1"/>
    </source>
</evidence>
<dbReference type="GeneID" id="20213467"/>
<dbReference type="AlphaFoldDB" id="T1FXB9"/>
<dbReference type="OrthoDB" id="537915at2759"/>
<keyword evidence="6" id="KW-0021">Allosteric enzyme</keyword>
<dbReference type="GO" id="GO:0005945">
    <property type="term" value="C:6-phosphofructokinase complex"/>
    <property type="evidence" value="ECO:0000318"/>
    <property type="project" value="GO_Central"/>
</dbReference>
<name>T1FXB9_HELRO</name>
<dbReference type="UniPathway" id="UPA00109">
    <property type="reaction ID" value="UER00182"/>
</dbReference>
<dbReference type="InterPro" id="IPR009161">
    <property type="entry name" value="6-Pfructokinase_euk"/>
</dbReference>
<keyword evidence="5" id="KW-0963">Cytoplasm</keyword>
<evidence type="ECO:0000256" key="7">
    <source>
        <dbReference type="ARBA" id="ARBA00022679"/>
    </source>
</evidence>
<comment type="catalytic activity">
    <reaction evidence="14">
        <text>beta-D-fructose 6-phosphate + ATP = beta-D-fructose 1,6-bisphosphate + ADP + H(+)</text>
        <dbReference type="Rhea" id="RHEA:16109"/>
        <dbReference type="ChEBI" id="CHEBI:15378"/>
        <dbReference type="ChEBI" id="CHEBI:30616"/>
        <dbReference type="ChEBI" id="CHEBI:32966"/>
        <dbReference type="ChEBI" id="CHEBI:57634"/>
        <dbReference type="ChEBI" id="CHEBI:456216"/>
        <dbReference type="EC" id="2.7.1.11"/>
    </reaction>
</comment>
<dbReference type="Pfam" id="PF00365">
    <property type="entry name" value="PFK"/>
    <property type="match status" value="2"/>
</dbReference>
<dbReference type="GO" id="GO:0070095">
    <property type="term" value="F:fructose-6-phosphate binding"/>
    <property type="evidence" value="ECO:0000318"/>
    <property type="project" value="GO_Central"/>
</dbReference>
<dbReference type="CTD" id="20213467"/>
<dbReference type="Gene3D" id="3.40.50.460">
    <property type="entry name" value="Phosphofructokinase domain"/>
    <property type="match status" value="2"/>
</dbReference>
<dbReference type="EC" id="2.7.1.11" evidence="4"/>
<keyword evidence="11" id="KW-0067">ATP-binding</keyword>
<reference evidence="16 18" key="2">
    <citation type="journal article" date="2013" name="Nature">
        <title>Insights into bilaterian evolution from three spiralian genomes.</title>
        <authorList>
            <person name="Simakov O."/>
            <person name="Marletaz F."/>
            <person name="Cho S.J."/>
            <person name="Edsinger-Gonzales E."/>
            <person name="Havlak P."/>
            <person name="Hellsten U."/>
            <person name="Kuo D.H."/>
            <person name="Larsson T."/>
            <person name="Lv J."/>
            <person name="Arendt D."/>
            <person name="Savage R."/>
            <person name="Osoegawa K."/>
            <person name="de Jong P."/>
            <person name="Grimwood J."/>
            <person name="Chapman J.A."/>
            <person name="Shapiro H."/>
            <person name="Aerts A."/>
            <person name="Otillar R.P."/>
            <person name="Terry A.Y."/>
            <person name="Boore J.L."/>
            <person name="Grigoriev I.V."/>
            <person name="Lindberg D.R."/>
            <person name="Seaver E.C."/>
            <person name="Weisblat D.A."/>
            <person name="Putnam N.H."/>
            <person name="Rokhsar D.S."/>
        </authorList>
    </citation>
    <scope>NUCLEOTIDE SEQUENCE</scope>
</reference>
<dbReference type="HOGENOM" id="CLU_011053_0_0_1"/>
<accession>T1FXB9</accession>
<evidence type="ECO:0000256" key="13">
    <source>
        <dbReference type="ARBA" id="ARBA00023152"/>
    </source>
</evidence>
<dbReference type="KEGG" id="hro:HELRODRAFT_63192"/>
<keyword evidence="9" id="KW-0547">Nucleotide-binding</keyword>
<dbReference type="InterPro" id="IPR015912">
    <property type="entry name" value="Phosphofructokinase_CS"/>
</dbReference>
<evidence type="ECO:0000256" key="6">
    <source>
        <dbReference type="ARBA" id="ARBA00022533"/>
    </source>
</evidence>
<keyword evidence="8" id="KW-0479">Metal-binding</keyword>
<feature type="domain" description="Phosphofructokinase" evidence="15">
    <location>
        <begin position="24"/>
        <end position="329"/>
    </location>
</feature>
<evidence type="ECO:0000313" key="18">
    <source>
        <dbReference type="Proteomes" id="UP000015101"/>
    </source>
</evidence>
<dbReference type="InterPro" id="IPR000023">
    <property type="entry name" value="Phosphofructokinase_dom"/>
</dbReference>
<comment type="subcellular location">
    <subcellularLocation>
        <location evidence="2">Cytoplasm</location>
    </subcellularLocation>
</comment>
<dbReference type="GO" id="GO:0046872">
    <property type="term" value="F:metal ion binding"/>
    <property type="evidence" value="ECO:0007669"/>
    <property type="project" value="UniProtKB-KW"/>
</dbReference>
<evidence type="ECO:0000256" key="5">
    <source>
        <dbReference type="ARBA" id="ARBA00022490"/>
    </source>
</evidence>
<gene>
    <name evidence="17" type="primary">20213467</name>
    <name evidence="16" type="ORF">HELRODRAFT_63192</name>
</gene>
<dbReference type="EMBL" id="KB095811">
    <property type="protein sequence ID" value="ESO12358.1"/>
    <property type="molecule type" value="Genomic_DNA"/>
</dbReference>
<dbReference type="InParanoid" id="T1FXB9"/>
<evidence type="ECO:0000256" key="14">
    <source>
        <dbReference type="ARBA" id="ARBA00048070"/>
    </source>
</evidence>
<keyword evidence="10" id="KW-0418">Kinase</keyword>
<evidence type="ECO:0000256" key="4">
    <source>
        <dbReference type="ARBA" id="ARBA00012055"/>
    </source>
</evidence>
<dbReference type="NCBIfam" id="TIGR02478">
    <property type="entry name" value="6PF1K_euk"/>
    <property type="match status" value="1"/>
</dbReference>
<dbReference type="Gene3D" id="3.40.50.450">
    <property type="match status" value="2"/>
</dbReference>
<dbReference type="eggNOG" id="KOG2440">
    <property type="taxonomic scope" value="Eukaryota"/>
</dbReference>
<dbReference type="PROSITE" id="PS00433">
    <property type="entry name" value="PHOSPHOFRUCTOKINASE"/>
    <property type="match status" value="1"/>
</dbReference>
<dbReference type="GO" id="GO:0030388">
    <property type="term" value="P:fructose 1,6-bisphosphate metabolic process"/>
    <property type="evidence" value="ECO:0000318"/>
    <property type="project" value="GO_Central"/>
</dbReference>
<evidence type="ECO:0000256" key="2">
    <source>
        <dbReference type="ARBA" id="ARBA00004496"/>
    </source>
</evidence>
<comment type="cofactor">
    <cofactor evidence="1">
        <name>Mg(2+)</name>
        <dbReference type="ChEBI" id="CHEBI:18420"/>
    </cofactor>
</comment>
<keyword evidence="7" id="KW-0808">Transferase</keyword>
<dbReference type="RefSeq" id="XP_009009078.1">
    <property type="nucleotide sequence ID" value="XM_009010830.1"/>
</dbReference>
<dbReference type="InterPro" id="IPR035966">
    <property type="entry name" value="PKF_sf"/>
</dbReference>
<dbReference type="Proteomes" id="UP000015101">
    <property type="component" value="Unassembled WGS sequence"/>
</dbReference>
<protein>
    <recommendedName>
        <fullName evidence="4">6-phosphofructokinase</fullName>
        <ecNumber evidence="4">2.7.1.11</ecNumber>
    </recommendedName>
</protein>